<organism evidence="3 4">
    <name type="scientific">Actinophytocola algeriensis</name>
    <dbReference type="NCBI Taxonomy" id="1768010"/>
    <lineage>
        <taxon>Bacteria</taxon>
        <taxon>Bacillati</taxon>
        <taxon>Actinomycetota</taxon>
        <taxon>Actinomycetes</taxon>
        <taxon>Pseudonocardiales</taxon>
        <taxon>Pseudonocardiaceae</taxon>
    </lineage>
</organism>
<accession>A0A7W7Q0W1</accession>
<comment type="caution">
    <text evidence="3">The sequence shown here is derived from an EMBL/GenBank/DDBJ whole genome shotgun (WGS) entry which is preliminary data.</text>
</comment>
<evidence type="ECO:0000256" key="2">
    <source>
        <dbReference type="SAM" id="SignalP"/>
    </source>
</evidence>
<evidence type="ECO:0000256" key="1">
    <source>
        <dbReference type="SAM" id="MobiDB-lite"/>
    </source>
</evidence>
<gene>
    <name evidence="3" type="ORF">FHR82_000998</name>
</gene>
<feature type="signal peptide" evidence="2">
    <location>
        <begin position="1"/>
        <end position="20"/>
    </location>
</feature>
<dbReference type="Gene3D" id="3.40.710.10">
    <property type="entry name" value="DD-peptidase/beta-lactamase superfamily"/>
    <property type="match status" value="1"/>
</dbReference>
<keyword evidence="2" id="KW-0732">Signal</keyword>
<protein>
    <recommendedName>
        <fullName evidence="5">Beta-lactamase class A</fullName>
    </recommendedName>
</protein>
<keyword evidence="4" id="KW-1185">Reference proteome</keyword>
<dbReference type="SUPFAM" id="SSF56601">
    <property type="entry name" value="beta-lactamase/transpeptidase-like"/>
    <property type="match status" value="1"/>
</dbReference>
<dbReference type="InterPro" id="IPR012338">
    <property type="entry name" value="Beta-lactam/transpept-like"/>
</dbReference>
<dbReference type="RefSeq" id="WP_225943947.1">
    <property type="nucleotide sequence ID" value="NZ_JACHJQ010000001.1"/>
</dbReference>
<dbReference type="Proteomes" id="UP000520767">
    <property type="component" value="Unassembled WGS sequence"/>
</dbReference>
<sequence length="304" mass="32729">MNTRSMAAVALIAAAAIGVAGCGAGASAPNPARTAGRSAAATPPGNGNGARQEDCPLPDSGFDCDFQRRIAAVGRYLPTRPGTTGVVLRDRETGAVWRNDQATDLTWTASTIKLAMVVDLFTRDRAGEITLTSTDRALIQSMLHSSDDDAADTLWHRYAGDDHMAYNDNFPSYGLTGLEPEEGYTDFYPYWGFQKCTADDLDRLIQYVLTELPADDRAYVVGEMRTVAENQRWGVWGAGPAAQPGNKNGWSEEDTGWVMNTVGFAGPEERYTLAAMNDLAGAGDEDTGRDTVTHVAELLFAGRF</sequence>
<evidence type="ECO:0000313" key="3">
    <source>
        <dbReference type="EMBL" id="MBB4904788.1"/>
    </source>
</evidence>
<feature type="chain" id="PRO_5039688145" description="Beta-lactamase class A" evidence="2">
    <location>
        <begin position="21"/>
        <end position="304"/>
    </location>
</feature>
<reference evidence="3 4" key="1">
    <citation type="submission" date="2020-08" db="EMBL/GenBank/DDBJ databases">
        <title>Genomic Encyclopedia of Type Strains, Phase III (KMG-III): the genomes of soil and plant-associated and newly described type strains.</title>
        <authorList>
            <person name="Whitman W."/>
        </authorList>
    </citation>
    <scope>NUCLEOTIDE SEQUENCE [LARGE SCALE GENOMIC DNA]</scope>
    <source>
        <strain evidence="3 4">CECT 8960</strain>
    </source>
</reference>
<dbReference type="EMBL" id="JACHJQ010000001">
    <property type="protein sequence ID" value="MBB4904788.1"/>
    <property type="molecule type" value="Genomic_DNA"/>
</dbReference>
<dbReference type="PROSITE" id="PS51257">
    <property type="entry name" value="PROKAR_LIPOPROTEIN"/>
    <property type="match status" value="1"/>
</dbReference>
<name>A0A7W7Q0W1_9PSEU</name>
<evidence type="ECO:0000313" key="4">
    <source>
        <dbReference type="Proteomes" id="UP000520767"/>
    </source>
</evidence>
<feature type="region of interest" description="Disordered" evidence="1">
    <location>
        <begin position="27"/>
        <end position="56"/>
    </location>
</feature>
<proteinExistence type="predicted"/>
<dbReference type="AlphaFoldDB" id="A0A7W7Q0W1"/>
<evidence type="ECO:0008006" key="5">
    <source>
        <dbReference type="Google" id="ProtNLM"/>
    </source>
</evidence>